<comment type="caution">
    <text evidence="1">The sequence shown here is derived from an EMBL/GenBank/DDBJ whole genome shotgun (WGS) entry which is preliminary data.</text>
</comment>
<evidence type="ECO:0000313" key="2">
    <source>
        <dbReference type="Proteomes" id="UP000284902"/>
    </source>
</evidence>
<proteinExistence type="predicted"/>
<evidence type="ECO:0000313" key="1">
    <source>
        <dbReference type="EMBL" id="RHF58143.1"/>
    </source>
</evidence>
<dbReference type="AlphaFoldDB" id="A0A414P1X8"/>
<sequence>MIVVFIFISRQDVRPAHFPYYSIVPLLLQCNPFFDFFSFFSKQPVHIPKWTGNSPYSCSALPHLRCFPQSYVP</sequence>
<protein>
    <submittedName>
        <fullName evidence="1">Uncharacterized protein</fullName>
    </submittedName>
</protein>
<reference evidence="1 2" key="1">
    <citation type="submission" date="2018-08" db="EMBL/GenBank/DDBJ databases">
        <title>A genome reference for cultivated species of the human gut microbiota.</title>
        <authorList>
            <person name="Zou Y."/>
            <person name="Xue W."/>
            <person name="Luo G."/>
        </authorList>
    </citation>
    <scope>NUCLEOTIDE SEQUENCE [LARGE SCALE GENOMIC DNA]</scope>
    <source>
        <strain evidence="1 2">AM25-1LB</strain>
    </source>
</reference>
<gene>
    <name evidence="1" type="ORF">DW672_11255</name>
</gene>
<dbReference type="EMBL" id="QRHG01000036">
    <property type="protein sequence ID" value="RHF58143.1"/>
    <property type="molecule type" value="Genomic_DNA"/>
</dbReference>
<name>A0A414P1X8_9FIRM</name>
<organism evidence="1 2">
    <name type="scientific">[Ruminococcus] lactaris</name>
    <dbReference type="NCBI Taxonomy" id="46228"/>
    <lineage>
        <taxon>Bacteria</taxon>
        <taxon>Bacillati</taxon>
        <taxon>Bacillota</taxon>
        <taxon>Clostridia</taxon>
        <taxon>Lachnospirales</taxon>
        <taxon>Lachnospiraceae</taxon>
        <taxon>Mediterraneibacter</taxon>
    </lineage>
</organism>
<accession>A0A414P1X8</accession>
<dbReference type="Proteomes" id="UP000284902">
    <property type="component" value="Unassembled WGS sequence"/>
</dbReference>